<evidence type="ECO:0000313" key="2">
    <source>
        <dbReference type="Proteomes" id="UP000790377"/>
    </source>
</evidence>
<protein>
    <submittedName>
        <fullName evidence="1">Uncharacterized protein</fullName>
    </submittedName>
</protein>
<dbReference type="Proteomes" id="UP000790377">
    <property type="component" value="Unassembled WGS sequence"/>
</dbReference>
<accession>A0ACB8A9P0</accession>
<gene>
    <name evidence="1" type="ORF">BJ138DRAFT_231844</name>
</gene>
<dbReference type="EMBL" id="MU267760">
    <property type="protein sequence ID" value="KAH7909437.1"/>
    <property type="molecule type" value="Genomic_DNA"/>
</dbReference>
<evidence type="ECO:0000313" key="1">
    <source>
        <dbReference type="EMBL" id="KAH7909437.1"/>
    </source>
</evidence>
<proteinExistence type="predicted"/>
<organism evidence="1 2">
    <name type="scientific">Hygrophoropsis aurantiaca</name>
    <dbReference type="NCBI Taxonomy" id="72124"/>
    <lineage>
        <taxon>Eukaryota</taxon>
        <taxon>Fungi</taxon>
        <taxon>Dikarya</taxon>
        <taxon>Basidiomycota</taxon>
        <taxon>Agaricomycotina</taxon>
        <taxon>Agaricomycetes</taxon>
        <taxon>Agaricomycetidae</taxon>
        <taxon>Boletales</taxon>
        <taxon>Coniophorineae</taxon>
        <taxon>Hygrophoropsidaceae</taxon>
        <taxon>Hygrophoropsis</taxon>
    </lineage>
</organism>
<keyword evidence="2" id="KW-1185">Reference proteome</keyword>
<sequence length="407" mass="43866">MPTDCANGIHTTAGHDTSRLRSGAQDNKHKYIFALDVPESIYIESDEEEEGCDDDCTDTESQWEYTPASPAQMAPGRPEAISNTYEKDSEPSAAQAIVACYRAAQMEKRDASEHKRRDKALPDIPDDVQSLYTLSRASMDTQSLVDLKWLPQPKVRLHSTDAPDLIEAQAEALRVMSRAGLTPSDKIKCQRAGCGDVLPNVKLLKYHIHIHIIGDITDASSTRSSFTSTTVAGSDDGTTKRAHSRSKSSVNTSAKEHHTLSKSVAVISTHSQSAIHVQKLLSPGGCTKNRRRARCPSSPNHPDRARALSPSRGSPTPSRGSSENSYGYNASIAAVLSPPTSPAPSVRGRPVLVSQQNLPILPMPLFSGTKGPGHAKSPMRALSPARALSPIRDGLRRVLSIGCLNNA</sequence>
<name>A0ACB8A9P0_9AGAM</name>
<reference evidence="1" key="1">
    <citation type="journal article" date="2021" name="New Phytol.">
        <title>Evolutionary innovations through gain and loss of genes in the ectomycorrhizal Boletales.</title>
        <authorList>
            <person name="Wu G."/>
            <person name="Miyauchi S."/>
            <person name="Morin E."/>
            <person name="Kuo A."/>
            <person name="Drula E."/>
            <person name="Varga T."/>
            <person name="Kohler A."/>
            <person name="Feng B."/>
            <person name="Cao Y."/>
            <person name="Lipzen A."/>
            <person name="Daum C."/>
            <person name="Hundley H."/>
            <person name="Pangilinan J."/>
            <person name="Johnson J."/>
            <person name="Barry K."/>
            <person name="LaButti K."/>
            <person name="Ng V."/>
            <person name="Ahrendt S."/>
            <person name="Min B."/>
            <person name="Choi I.G."/>
            <person name="Park H."/>
            <person name="Plett J.M."/>
            <person name="Magnuson J."/>
            <person name="Spatafora J.W."/>
            <person name="Nagy L.G."/>
            <person name="Henrissat B."/>
            <person name="Grigoriev I.V."/>
            <person name="Yang Z.L."/>
            <person name="Xu J."/>
            <person name="Martin F.M."/>
        </authorList>
    </citation>
    <scope>NUCLEOTIDE SEQUENCE</scope>
    <source>
        <strain evidence="1">ATCC 28755</strain>
    </source>
</reference>
<comment type="caution">
    <text evidence="1">The sequence shown here is derived from an EMBL/GenBank/DDBJ whole genome shotgun (WGS) entry which is preliminary data.</text>
</comment>